<evidence type="ECO:0000313" key="3">
    <source>
        <dbReference type="Proteomes" id="UP000267096"/>
    </source>
</evidence>
<dbReference type="AlphaFoldDB" id="A0A3P6NAM4"/>
<dbReference type="Proteomes" id="UP000267096">
    <property type="component" value="Unassembled WGS sequence"/>
</dbReference>
<keyword evidence="3" id="KW-1185">Reference proteome</keyword>
<feature type="region of interest" description="Disordered" evidence="1">
    <location>
        <begin position="1"/>
        <end position="25"/>
    </location>
</feature>
<gene>
    <name evidence="2" type="ORF">ASIM_LOCUS3962</name>
</gene>
<name>A0A3P6NAM4_ANISI</name>
<sequence>MGWWFKGISGFGESTSPEGQSRGGWCKWEKNRSLG</sequence>
<evidence type="ECO:0000256" key="1">
    <source>
        <dbReference type="SAM" id="MobiDB-lite"/>
    </source>
</evidence>
<proteinExistence type="predicted"/>
<accession>A0A3P6NAM4</accession>
<evidence type="ECO:0000313" key="2">
    <source>
        <dbReference type="EMBL" id="VDK22736.1"/>
    </source>
</evidence>
<dbReference type="EMBL" id="UYRR01006559">
    <property type="protein sequence ID" value="VDK22736.1"/>
    <property type="molecule type" value="Genomic_DNA"/>
</dbReference>
<reference evidence="2 3" key="1">
    <citation type="submission" date="2018-11" db="EMBL/GenBank/DDBJ databases">
        <authorList>
            <consortium name="Pathogen Informatics"/>
        </authorList>
    </citation>
    <scope>NUCLEOTIDE SEQUENCE [LARGE SCALE GENOMIC DNA]</scope>
</reference>
<organism evidence="2 3">
    <name type="scientific">Anisakis simplex</name>
    <name type="common">Herring worm</name>
    <dbReference type="NCBI Taxonomy" id="6269"/>
    <lineage>
        <taxon>Eukaryota</taxon>
        <taxon>Metazoa</taxon>
        <taxon>Ecdysozoa</taxon>
        <taxon>Nematoda</taxon>
        <taxon>Chromadorea</taxon>
        <taxon>Rhabditida</taxon>
        <taxon>Spirurina</taxon>
        <taxon>Ascaridomorpha</taxon>
        <taxon>Ascaridoidea</taxon>
        <taxon>Anisakidae</taxon>
        <taxon>Anisakis</taxon>
        <taxon>Anisakis simplex complex</taxon>
    </lineage>
</organism>
<protein>
    <submittedName>
        <fullName evidence="2">Uncharacterized protein</fullName>
    </submittedName>
</protein>